<evidence type="ECO:0000313" key="12">
    <source>
        <dbReference type="Proteomes" id="UP000825051"/>
    </source>
</evidence>
<evidence type="ECO:0000256" key="10">
    <source>
        <dbReference type="SAM" id="Phobius"/>
    </source>
</evidence>
<dbReference type="SUPFAM" id="SSF81340">
    <property type="entry name" value="Clc chloride channel"/>
    <property type="match status" value="1"/>
</dbReference>
<dbReference type="EMBL" id="CP080507">
    <property type="protein sequence ID" value="QYM77954.1"/>
    <property type="molecule type" value="Genomic_DNA"/>
</dbReference>
<dbReference type="InterPro" id="IPR014743">
    <property type="entry name" value="Cl-channel_core"/>
</dbReference>
<feature type="transmembrane region" description="Helical" evidence="10">
    <location>
        <begin position="50"/>
        <end position="71"/>
    </location>
</feature>
<feature type="transmembrane region" description="Helical" evidence="10">
    <location>
        <begin position="222"/>
        <end position="242"/>
    </location>
</feature>
<dbReference type="PANTHER" id="PTHR43427">
    <property type="entry name" value="CHLORIDE CHANNEL PROTEIN CLC-E"/>
    <property type="match status" value="1"/>
</dbReference>
<evidence type="ECO:0000256" key="6">
    <source>
        <dbReference type="ARBA" id="ARBA00023136"/>
    </source>
</evidence>
<keyword evidence="7" id="KW-0869">Chloride channel</keyword>
<feature type="transmembrane region" description="Helical" evidence="10">
    <location>
        <begin position="101"/>
        <end position="119"/>
    </location>
</feature>
<comment type="subcellular location">
    <subcellularLocation>
        <location evidence="1">Membrane</location>
        <topology evidence="1">Multi-pass membrane protein</topology>
    </subcellularLocation>
</comment>
<evidence type="ECO:0000256" key="5">
    <source>
        <dbReference type="ARBA" id="ARBA00023065"/>
    </source>
</evidence>
<dbReference type="InterPro" id="IPR050368">
    <property type="entry name" value="ClC-type_chloride_channel"/>
</dbReference>
<keyword evidence="2" id="KW-0813">Transport</keyword>
<evidence type="ECO:0000256" key="8">
    <source>
        <dbReference type="ARBA" id="ARBA00023214"/>
    </source>
</evidence>
<feature type="transmembrane region" description="Helical" evidence="10">
    <location>
        <begin position="351"/>
        <end position="372"/>
    </location>
</feature>
<keyword evidence="3 10" id="KW-0812">Transmembrane</keyword>
<dbReference type="PRINTS" id="PR00762">
    <property type="entry name" value="CLCHANNEL"/>
</dbReference>
<sequence length="432" mass="45202">MSTRDVKRRHLMWKAMLVGLVAGVLASAFRLSLTYAEHWRITQIHAHHTWFAAAISIGLAMVGGGLGVWLVRRYAPETAGSGIPHLKAVVLGRQTLRWKRLIPIKFFAGLLAIGGGFALGREGPTVQMGGATGLAVSDALRITPGEGERKALISAGSGAGLAAAFNAPLSGVMFVLEELHGAFTPVVFISAFLACVSADVVARVLTGSMPVFALPIVTPPPLTILPLAALMGVVLGFVGVAYNRGLIASLDWFGKFKRVSPFVVGALAGLVIGVVGYFWPGVVGSGYPLADRSLTGEIAFHWLPLLFLARFVLTLVSYGCGAAGGIFAPILVIGALAGVFIGMVGHNVSPAWIPSVPVFAVLGMGALFAAAVRAPLTGIVLMVEMTGQYNIMLPLLTACLCAYGVAEALHTPPIYEALLERSFPDPAHAHQA</sequence>
<evidence type="ECO:0000256" key="3">
    <source>
        <dbReference type="ARBA" id="ARBA00022692"/>
    </source>
</evidence>
<keyword evidence="8" id="KW-0868">Chloride</keyword>
<evidence type="ECO:0000256" key="9">
    <source>
        <dbReference type="ARBA" id="ARBA00023303"/>
    </source>
</evidence>
<keyword evidence="6 10" id="KW-0472">Membrane</keyword>
<dbReference type="Proteomes" id="UP000825051">
    <property type="component" value="Chromosome"/>
</dbReference>
<dbReference type="Gene3D" id="1.10.3080.10">
    <property type="entry name" value="Clc chloride channel"/>
    <property type="match status" value="1"/>
</dbReference>
<dbReference type="RefSeq" id="WP_220161058.1">
    <property type="nucleotide sequence ID" value="NZ_CP080507.1"/>
</dbReference>
<dbReference type="Pfam" id="PF00654">
    <property type="entry name" value="Voltage_CLC"/>
    <property type="match status" value="1"/>
</dbReference>
<dbReference type="GO" id="GO:0005254">
    <property type="term" value="F:chloride channel activity"/>
    <property type="evidence" value="ECO:0007669"/>
    <property type="project" value="UniProtKB-KW"/>
</dbReference>
<feature type="transmembrane region" description="Helical" evidence="10">
    <location>
        <begin position="151"/>
        <end position="176"/>
    </location>
</feature>
<dbReference type="PANTHER" id="PTHR43427:SF6">
    <property type="entry name" value="CHLORIDE CHANNEL PROTEIN CLC-E"/>
    <property type="match status" value="1"/>
</dbReference>
<keyword evidence="4 10" id="KW-1133">Transmembrane helix</keyword>
<name>A0A8F9TRP0_9BACT</name>
<feature type="transmembrane region" description="Helical" evidence="10">
    <location>
        <begin position="326"/>
        <end position="345"/>
    </location>
</feature>
<feature type="transmembrane region" description="Helical" evidence="10">
    <location>
        <begin position="183"/>
        <end position="202"/>
    </location>
</feature>
<gene>
    <name evidence="11" type="primary">clcA</name>
    <name evidence="11" type="ORF">K0B96_11590</name>
</gene>
<protein>
    <submittedName>
        <fullName evidence="11">H(+)/Cl(-) exchange transporter ClcA</fullName>
    </submittedName>
</protein>
<reference evidence="11" key="1">
    <citation type="submission" date="2021-08" db="EMBL/GenBank/DDBJ databases">
        <title>Genome of a novel bacterium of the phylum Verrucomicrobia, Oleiharenicola sp. KSB-15.</title>
        <authorList>
            <person name="Chung J.-H."/>
            <person name="Ahn J.-H."/>
            <person name="Yoon Y."/>
            <person name="Kim D.-Y."/>
            <person name="An S.-H."/>
            <person name="Park I."/>
            <person name="Yeon J."/>
        </authorList>
    </citation>
    <scope>NUCLEOTIDE SEQUENCE</scope>
    <source>
        <strain evidence="11">KSB-15</strain>
    </source>
</reference>
<proteinExistence type="predicted"/>
<feature type="transmembrane region" description="Helical" evidence="10">
    <location>
        <begin position="299"/>
        <end position="319"/>
    </location>
</feature>
<dbReference type="CDD" id="cd01031">
    <property type="entry name" value="EriC"/>
    <property type="match status" value="1"/>
</dbReference>
<evidence type="ECO:0000256" key="4">
    <source>
        <dbReference type="ARBA" id="ARBA00022989"/>
    </source>
</evidence>
<dbReference type="AlphaFoldDB" id="A0A8F9TRP0"/>
<keyword evidence="5" id="KW-0406">Ion transport</keyword>
<dbReference type="GO" id="GO:0034707">
    <property type="term" value="C:chloride channel complex"/>
    <property type="evidence" value="ECO:0007669"/>
    <property type="project" value="UniProtKB-KW"/>
</dbReference>
<dbReference type="NCBIfam" id="NF003640">
    <property type="entry name" value="PRK05277.1"/>
    <property type="match status" value="1"/>
</dbReference>
<organism evidence="11 12">
    <name type="scientific">Horticoccus luteus</name>
    <dbReference type="NCBI Taxonomy" id="2862869"/>
    <lineage>
        <taxon>Bacteria</taxon>
        <taxon>Pseudomonadati</taxon>
        <taxon>Verrucomicrobiota</taxon>
        <taxon>Opitutia</taxon>
        <taxon>Opitutales</taxon>
        <taxon>Opitutaceae</taxon>
        <taxon>Horticoccus</taxon>
    </lineage>
</organism>
<evidence type="ECO:0000256" key="7">
    <source>
        <dbReference type="ARBA" id="ARBA00023173"/>
    </source>
</evidence>
<accession>A0A8F9TRP0</accession>
<keyword evidence="12" id="KW-1185">Reference proteome</keyword>
<keyword evidence="9" id="KW-0407">Ion channel</keyword>
<feature type="transmembrane region" description="Helical" evidence="10">
    <location>
        <begin position="262"/>
        <end position="279"/>
    </location>
</feature>
<dbReference type="InterPro" id="IPR001807">
    <property type="entry name" value="ClC"/>
</dbReference>
<evidence type="ECO:0000256" key="1">
    <source>
        <dbReference type="ARBA" id="ARBA00004141"/>
    </source>
</evidence>
<dbReference type="KEGG" id="ole:K0B96_11590"/>
<evidence type="ECO:0000256" key="2">
    <source>
        <dbReference type="ARBA" id="ARBA00022448"/>
    </source>
</evidence>
<evidence type="ECO:0000313" key="11">
    <source>
        <dbReference type="EMBL" id="QYM77954.1"/>
    </source>
</evidence>